<dbReference type="GO" id="GO:0000151">
    <property type="term" value="C:ubiquitin ligase complex"/>
    <property type="evidence" value="ECO:0007669"/>
    <property type="project" value="TreeGrafter"/>
</dbReference>
<protein>
    <recommendedName>
        <fullName evidence="4">Ubiquitin-conjugating enzyme E2C-binding protein</fullName>
    </recommendedName>
</protein>
<dbReference type="GO" id="GO:0031624">
    <property type="term" value="F:ubiquitin conjugating enzyme binding"/>
    <property type="evidence" value="ECO:0007669"/>
    <property type="project" value="TreeGrafter"/>
</dbReference>
<accession>A0A9N9PS57</accession>
<evidence type="ECO:0000313" key="2">
    <source>
        <dbReference type="EMBL" id="CAG8952192.1"/>
    </source>
</evidence>
<dbReference type="PANTHER" id="PTHR31531:SF2">
    <property type="entry name" value="E3 UBIQUITIN-PROTEIN LIGASE E3D"/>
    <property type="match status" value="1"/>
</dbReference>
<gene>
    <name evidence="2" type="ORF">HYFRA_00000932</name>
</gene>
<organism evidence="2 3">
    <name type="scientific">Hymenoscyphus fraxineus</name>
    <dbReference type="NCBI Taxonomy" id="746836"/>
    <lineage>
        <taxon>Eukaryota</taxon>
        <taxon>Fungi</taxon>
        <taxon>Dikarya</taxon>
        <taxon>Ascomycota</taxon>
        <taxon>Pezizomycotina</taxon>
        <taxon>Leotiomycetes</taxon>
        <taxon>Helotiales</taxon>
        <taxon>Helotiaceae</taxon>
        <taxon>Hymenoscyphus</taxon>
    </lineage>
</organism>
<comment type="caution">
    <text evidence="2">The sequence shown here is derived from an EMBL/GenBank/DDBJ whole genome shotgun (WGS) entry which is preliminary data.</text>
</comment>
<dbReference type="PANTHER" id="PTHR31531">
    <property type="entry name" value="E3 UBIQUITIN-PROTEIN LIGASE E3D FAMILY MEMBER"/>
    <property type="match status" value="1"/>
</dbReference>
<evidence type="ECO:0000256" key="1">
    <source>
        <dbReference type="SAM" id="MobiDB-lite"/>
    </source>
</evidence>
<proteinExistence type="predicted"/>
<evidence type="ECO:0000313" key="3">
    <source>
        <dbReference type="Proteomes" id="UP000696280"/>
    </source>
</evidence>
<dbReference type="GO" id="GO:0006513">
    <property type="term" value="P:protein monoubiquitination"/>
    <property type="evidence" value="ECO:0007669"/>
    <property type="project" value="TreeGrafter"/>
</dbReference>
<sequence>MTRTSPLIYAELLSNIRQISVFASLDTPCDATTKAELASQGQRVVLTHAGETISLSLPSRVAANTRLQTPSLGSKELSWRLPLAEAPASSTMEKLQDNEAPWSAKQLGSNLEYACRNCNTIVLKEGVINTWKDLPSDNWAEMMEFWHCHKPDVPEHEKTNGASGQSLADSNANRGYGANTKFVARSGTALIDSTTFLVSESDCSGLQTIKPSQTHSAYRSIDCGNCQKYLGRVDDQAEGIRLYKWRLKSKSSTPSPQSSSPSLYYFVAAQLAHLLQSQCTSRVVLYPMGWKPSLVSSKAVPSMSESLPLPQSPIPSTEPTSGLAIRPKNITTSPLSSSTSSLFISLWILTPGLRYSASNSPEDEKHSHDISSNSFPPGKLAMKVFWNTIDEEAAAKLQEREDTEELSLPLEAIGEVVDCLRSSATMLPPSARKFQSWNVGLLERYDEG</sequence>
<feature type="region of interest" description="Disordered" evidence="1">
    <location>
        <begin position="305"/>
        <end position="326"/>
    </location>
</feature>
<dbReference type="Pfam" id="PF09814">
    <property type="entry name" value="HECT_2"/>
    <property type="match status" value="1"/>
</dbReference>
<dbReference type="EMBL" id="CAJVRL010000045">
    <property type="protein sequence ID" value="CAG8952192.1"/>
    <property type="molecule type" value="Genomic_DNA"/>
</dbReference>
<dbReference type="AlphaFoldDB" id="A0A9N9PS57"/>
<dbReference type="OrthoDB" id="66510at2759"/>
<dbReference type="GO" id="GO:0030332">
    <property type="term" value="F:cyclin binding"/>
    <property type="evidence" value="ECO:0007669"/>
    <property type="project" value="TreeGrafter"/>
</dbReference>
<dbReference type="GO" id="GO:0005634">
    <property type="term" value="C:nucleus"/>
    <property type="evidence" value="ECO:0007669"/>
    <property type="project" value="TreeGrafter"/>
</dbReference>
<evidence type="ECO:0008006" key="4">
    <source>
        <dbReference type="Google" id="ProtNLM"/>
    </source>
</evidence>
<dbReference type="GO" id="GO:0043161">
    <property type="term" value="P:proteasome-mediated ubiquitin-dependent protein catabolic process"/>
    <property type="evidence" value="ECO:0007669"/>
    <property type="project" value="TreeGrafter"/>
</dbReference>
<dbReference type="GO" id="GO:0051865">
    <property type="term" value="P:protein autoubiquitination"/>
    <property type="evidence" value="ECO:0007669"/>
    <property type="project" value="TreeGrafter"/>
</dbReference>
<keyword evidence="3" id="KW-1185">Reference proteome</keyword>
<dbReference type="Proteomes" id="UP000696280">
    <property type="component" value="Unassembled WGS sequence"/>
</dbReference>
<name>A0A9N9PS57_9HELO</name>
<dbReference type="GO" id="GO:0000209">
    <property type="term" value="P:protein polyubiquitination"/>
    <property type="evidence" value="ECO:0007669"/>
    <property type="project" value="TreeGrafter"/>
</dbReference>
<dbReference type="GO" id="GO:0005829">
    <property type="term" value="C:cytosol"/>
    <property type="evidence" value="ECO:0007669"/>
    <property type="project" value="TreeGrafter"/>
</dbReference>
<reference evidence="2" key="1">
    <citation type="submission" date="2021-07" db="EMBL/GenBank/DDBJ databases">
        <authorList>
            <person name="Durling M."/>
        </authorList>
    </citation>
    <scope>NUCLEOTIDE SEQUENCE</scope>
</reference>
<dbReference type="GO" id="GO:0061630">
    <property type="term" value="F:ubiquitin protein ligase activity"/>
    <property type="evidence" value="ECO:0007669"/>
    <property type="project" value="TreeGrafter"/>
</dbReference>
<dbReference type="InterPro" id="IPR019193">
    <property type="entry name" value="UBQ-conj_enz_E2-bd_prot"/>
</dbReference>